<evidence type="ECO:0000256" key="2">
    <source>
        <dbReference type="ARBA" id="ARBA00004202"/>
    </source>
</evidence>
<evidence type="ECO:0000256" key="6">
    <source>
        <dbReference type="ARBA" id="ARBA00020416"/>
    </source>
</evidence>
<dbReference type="InterPro" id="IPR030673">
    <property type="entry name" value="PyroPPase_GppA_Ppx"/>
</dbReference>
<evidence type="ECO:0000256" key="7">
    <source>
        <dbReference type="ARBA" id="ARBA00022475"/>
    </source>
</evidence>
<dbReference type="EC" id="3.6.1.11" evidence="5"/>
<feature type="domain" description="Ppx/GppA phosphatase N-terminal" evidence="11">
    <location>
        <begin position="32"/>
        <end position="316"/>
    </location>
</feature>
<evidence type="ECO:0000256" key="5">
    <source>
        <dbReference type="ARBA" id="ARBA00012451"/>
    </source>
</evidence>
<proteinExistence type="inferred from homology"/>
<dbReference type="PANTHER" id="PTHR30005">
    <property type="entry name" value="EXOPOLYPHOSPHATASE"/>
    <property type="match status" value="1"/>
</dbReference>
<comment type="catalytic activity">
    <reaction evidence="10">
        <text>[phosphate](n) + H2O = [phosphate](n-1) + phosphate + H(+)</text>
        <dbReference type="Rhea" id="RHEA:21528"/>
        <dbReference type="Rhea" id="RHEA-COMP:9859"/>
        <dbReference type="Rhea" id="RHEA-COMP:14279"/>
        <dbReference type="ChEBI" id="CHEBI:15377"/>
        <dbReference type="ChEBI" id="CHEBI:15378"/>
        <dbReference type="ChEBI" id="CHEBI:16838"/>
        <dbReference type="ChEBI" id="CHEBI:43474"/>
        <dbReference type="EC" id="3.6.1.11"/>
    </reaction>
</comment>
<evidence type="ECO:0000313" key="14">
    <source>
        <dbReference type="Proteomes" id="UP001521137"/>
    </source>
</evidence>
<evidence type="ECO:0000259" key="11">
    <source>
        <dbReference type="Pfam" id="PF02541"/>
    </source>
</evidence>
<dbReference type="EMBL" id="JAKGAS010000004">
    <property type="protein sequence ID" value="MCF2948296.1"/>
    <property type="molecule type" value="Genomic_DNA"/>
</dbReference>
<dbReference type="Gene3D" id="1.10.3210.10">
    <property type="entry name" value="Hypothetical protein af1432"/>
    <property type="match status" value="1"/>
</dbReference>
<dbReference type="InterPro" id="IPR050273">
    <property type="entry name" value="GppA/Ppx_hydrolase"/>
</dbReference>
<comment type="similarity">
    <text evidence="3">Belongs to the GppA/Ppx family.</text>
</comment>
<evidence type="ECO:0000256" key="10">
    <source>
        <dbReference type="ARBA" id="ARBA00047607"/>
    </source>
</evidence>
<gene>
    <name evidence="13" type="primary">ppx</name>
    <name evidence="13" type="ORF">L0668_09280</name>
</gene>
<dbReference type="InterPro" id="IPR003695">
    <property type="entry name" value="Ppx_GppA_N"/>
</dbReference>
<accession>A0ABS9D9G1</accession>
<dbReference type="PIRSF" id="PIRSF001267">
    <property type="entry name" value="Pyrophosphatase_GppA_Ppx"/>
    <property type="match status" value="1"/>
</dbReference>
<sequence>MPSVKSAFESVEERKSSQVAALDIGSNSFHLVVARIVADSVQILHRLKPKVRLADGLDKDGSLSPEAMQRGLDALKVVSESLQGFEPEYVRVVATHALRKATNAKEFIKAAKKVFPFPIEIISGVEEARLIYQGVAHTNHVEGNRLVIDIGGGSTEFIIGEGFETHILRSVQMGCVSFTNKFFKQGELKRKAFEKAVTAAQQALELIDKKYKNIGWQACIGTSGTIKVIIELASHLDGNNRENKVSLSDLYTLMELCCAAGNSEHLALDGLSEDRKPVFAAGLAILIGIFKSLKITEMELSSAALREGVLYEMEDNLQHLDIRERSAESLAIRYDVDVAHAKRVLTTTMGLYQQVKKSWGIENSELKNLLGWSCLLHEVGLQINTRGIQRHSCYILQNIDLPGFSQEQQNLLAVLARFHRKKIKLSEIPEFTNFQQADVYKLVTLLRLGVLLNIKRQDDILPDILLKANNSQLYIQFPENWLSKKPIFSADIESESKYIQEIELTLEYE</sequence>
<dbReference type="SUPFAM" id="SSF53067">
    <property type="entry name" value="Actin-like ATPase domain"/>
    <property type="match status" value="2"/>
</dbReference>
<dbReference type="InterPro" id="IPR022371">
    <property type="entry name" value="Exopolyphosphatase"/>
</dbReference>
<evidence type="ECO:0000256" key="8">
    <source>
        <dbReference type="ARBA" id="ARBA00022801"/>
    </source>
</evidence>
<evidence type="ECO:0000256" key="3">
    <source>
        <dbReference type="ARBA" id="ARBA00007125"/>
    </source>
</evidence>
<evidence type="ECO:0000259" key="12">
    <source>
        <dbReference type="Pfam" id="PF21447"/>
    </source>
</evidence>
<evidence type="ECO:0000256" key="1">
    <source>
        <dbReference type="ARBA" id="ARBA00001946"/>
    </source>
</evidence>
<dbReference type="Pfam" id="PF21447">
    <property type="entry name" value="Ppx-GppA_III"/>
    <property type="match status" value="1"/>
</dbReference>
<dbReference type="Pfam" id="PF02541">
    <property type="entry name" value="Ppx-GppA"/>
    <property type="match status" value="1"/>
</dbReference>
<comment type="subunit">
    <text evidence="4">Homodimer.</text>
</comment>
<comment type="caution">
    <text evidence="13">The sequence shown here is derived from an EMBL/GenBank/DDBJ whole genome shotgun (WGS) entry which is preliminary data.</text>
</comment>
<protein>
    <recommendedName>
        <fullName evidence="6">Exopolyphosphatase</fullName>
        <ecNumber evidence="5">3.6.1.11</ecNumber>
    </recommendedName>
</protein>
<dbReference type="InterPro" id="IPR043129">
    <property type="entry name" value="ATPase_NBD"/>
</dbReference>
<name>A0ABS9D9G1_9ALTE</name>
<comment type="subcellular location">
    <subcellularLocation>
        <location evidence="2">Cell membrane</location>
        <topology evidence="2">Peripheral membrane protein</topology>
    </subcellularLocation>
</comment>
<evidence type="ECO:0000313" key="13">
    <source>
        <dbReference type="EMBL" id="MCF2948296.1"/>
    </source>
</evidence>
<dbReference type="SUPFAM" id="SSF109604">
    <property type="entry name" value="HD-domain/PDEase-like"/>
    <property type="match status" value="1"/>
</dbReference>
<dbReference type="NCBIfam" id="TIGR03706">
    <property type="entry name" value="exo_poly_only"/>
    <property type="match status" value="1"/>
</dbReference>
<feature type="domain" description="Ppx/GppA phosphatase C-terminal" evidence="12">
    <location>
        <begin position="322"/>
        <end position="495"/>
    </location>
</feature>
<dbReference type="PANTHER" id="PTHR30005:SF14">
    <property type="entry name" value="EXOPOLYPHOSPHATASE"/>
    <property type="match status" value="1"/>
</dbReference>
<dbReference type="GO" id="GO:0004309">
    <property type="term" value="F:exopolyphosphatase activity"/>
    <property type="evidence" value="ECO:0007669"/>
    <property type="project" value="UniProtKB-EC"/>
</dbReference>
<comment type="cofactor">
    <cofactor evidence="1">
        <name>Mg(2+)</name>
        <dbReference type="ChEBI" id="CHEBI:18420"/>
    </cofactor>
</comment>
<keyword evidence="8 13" id="KW-0378">Hydrolase</keyword>
<dbReference type="Gene3D" id="3.30.420.40">
    <property type="match status" value="1"/>
</dbReference>
<evidence type="ECO:0000256" key="4">
    <source>
        <dbReference type="ARBA" id="ARBA00011738"/>
    </source>
</evidence>
<keyword evidence="14" id="KW-1185">Reference proteome</keyword>
<dbReference type="InterPro" id="IPR048950">
    <property type="entry name" value="Ppx_GppA_C"/>
</dbReference>
<organism evidence="13 14">
    <name type="scientific">Paraglaciecola algarum</name>
    <dbReference type="NCBI Taxonomy" id="3050085"/>
    <lineage>
        <taxon>Bacteria</taxon>
        <taxon>Pseudomonadati</taxon>
        <taxon>Pseudomonadota</taxon>
        <taxon>Gammaproteobacteria</taxon>
        <taxon>Alteromonadales</taxon>
        <taxon>Alteromonadaceae</taxon>
        <taxon>Paraglaciecola</taxon>
    </lineage>
</organism>
<dbReference type="RefSeq" id="WP_235311996.1">
    <property type="nucleotide sequence ID" value="NZ_JAKGAS010000004.1"/>
</dbReference>
<reference evidence="13 14" key="1">
    <citation type="submission" date="2022-01" db="EMBL/GenBank/DDBJ databases">
        <title>Paraglaciecola sp. G1-23.</title>
        <authorList>
            <person name="Jin M.S."/>
            <person name="Han D.M."/>
            <person name="Kim H.M."/>
            <person name="Jeon C.O."/>
        </authorList>
    </citation>
    <scope>NUCLEOTIDE SEQUENCE [LARGE SCALE GENOMIC DNA]</scope>
    <source>
        <strain evidence="13 14">G1-23</strain>
    </source>
</reference>
<evidence type="ECO:0000256" key="9">
    <source>
        <dbReference type="ARBA" id="ARBA00023136"/>
    </source>
</evidence>
<keyword evidence="9" id="KW-0472">Membrane</keyword>
<dbReference type="Gene3D" id="3.30.420.150">
    <property type="entry name" value="Exopolyphosphatase. Domain 2"/>
    <property type="match status" value="1"/>
</dbReference>
<dbReference type="Proteomes" id="UP001521137">
    <property type="component" value="Unassembled WGS sequence"/>
</dbReference>
<keyword evidence="7" id="KW-1003">Cell membrane</keyword>